<sequence length="148" mass="14882">MTAAAAAADPGGRRESASLVPAPGPEAVVDGRSGMAFMEKPPAGKVLLDDTVPLTAAIEASQSLQSHTVRGPPGGRAGGAGRPRALRGLRAAGRGPGQGSAAQAETALAWRRSWARVPGAQAVAEVRRGRGWEPQPLGPRSGRGSAVP</sequence>
<evidence type="ECO:0000313" key="2">
    <source>
        <dbReference type="EMBL" id="KAJ8788078.1"/>
    </source>
</evidence>
<feature type="region of interest" description="Disordered" evidence="1">
    <location>
        <begin position="63"/>
        <end position="83"/>
    </location>
</feature>
<proteinExistence type="predicted"/>
<feature type="region of interest" description="Disordered" evidence="1">
    <location>
        <begin position="1"/>
        <end position="25"/>
    </location>
</feature>
<evidence type="ECO:0000313" key="3">
    <source>
        <dbReference type="Proteomes" id="UP001159641"/>
    </source>
</evidence>
<protein>
    <submittedName>
        <fullName evidence="2">Uncharacterized protein</fullName>
    </submittedName>
</protein>
<name>A0AB34H849_ESCRO</name>
<evidence type="ECO:0000256" key="1">
    <source>
        <dbReference type="SAM" id="MobiDB-lite"/>
    </source>
</evidence>
<organism evidence="2 3">
    <name type="scientific">Eschrichtius robustus</name>
    <name type="common">California gray whale</name>
    <name type="synonym">Eschrichtius gibbosus</name>
    <dbReference type="NCBI Taxonomy" id="9764"/>
    <lineage>
        <taxon>Eukaryota</taxon>
        <taxon>Metazoa</taxon>
        <taxon>Chordata</taxon>
        <taxon>Craniata</taxon>
        <taxon>Vertebrata</taxon>
        <taxon>Euteleostomi</taxon>
        <taxon>Mammalia</taxon>
        <taxon>Eutheria</taxon>
        <taxon>Laurasiatheria</taxon>
        <taxon>Artiodactyla</taxon>
        <taxon>Whippomorpha</taxon>
        <taxon>Cetacea</taxon>
        <taxon>Mysticeti</taxon>
        <taxon>Eschrichtiidae</taxon>
        <taxon>Eschrichtius</taxon>
    </lineage>
</organism>
<gene>
    <name evidence="2" type="ORF">J1605_022639</name>
</gene>
<keyword evidence="3" id="KW-1185">Reference proteome</keyword>
<feature type="compositionally biased region" description="Gly residues" evidence="1">
    <location>
        <begin position="72"/>
        <end position="81"/>
    </location>
</feature>
<reference evidence="2 3" key="1">
    <citation type="submission" date="2022-11" db="EMBL/GenBank/DDBJ databases">
        <title>Whole genome sequence of Eschrichtius robustus ER-17-0199.</title>
        <authorList>
            <person name="Bruniche-Olsen A."/>
            <person name="Black A.N."/>
            <person name="Fields C.J."/>
            <person name="Walden K."/>
            <person name="Dewoody J.A."/>
        </authorList>
    </citation>
    <scope>NUCLEOTIDE SEQUENCE [LARGE SCALE GENOMIC DNA]</scope>
    <source>
        <strain evidence="2">ER-17-0199</strain>
        <tissue evidence="2">Blubber</tissue>
    </source>
</reference>
<accession>A0AB34H849</accession>
<dbReference type="EMBL" id="JAIQCJ010001648">
    <property type="protein sequence ID" value="KAJ8788078.1"/>
    <property type="molecule type" value="Genomic_DNA"/>
</dbReference>
<feature type="region of interest" description="Disordered" evidence="1">
    <location>
        <begin position="124"/>
        <end position="148"/>
    </location>
</feature>
<dbReference type="Proteomes" id="UP001159641">
    <property type="component" value="Unassembled WGS sequence"/>
</dbReference>
<dbReference type="AlphaFoldDB" id="A0AB34H849"/>
<comment type="caution">
    <text evidence="2">The sequence shown here is derived from an EMBL/GenBank/DDBJ whole genome shotgun (WGS) entry which is preliminary data.</text>
</comment>